<dbReference type="InterPro" id="IPR036249">
    <property type="entry name" value="Thioredoxin-like_sf"/>
</dbReference>
<sequence length="186" mass="21125">MDNNRATLWRELLGDVVETKKHGHASLADALSDTAIVGLYFSAHWCGPCREFTPVLGAKYEKLKAVHPEFEVLYVSSDRTQAEFDATFGEMPFLGLPFADRDMKTALVEHFRVPWLPFLVFVNAHGDVLERDGRRLFASARSVETVWDALTAAMSSPREKSHNVRHEISRAINYKGTREKENTTTW</sequence>
<evidence type="ECO:0000313" key="4">
    <source>
        <dbReference type="Proteomes" id="UP000332933"/>
    </source>
</evidence>
<feature type="domain" description="Thioredoxin" evidence="1">
    <location>
        <begin position="1"/>
        <end position="155"/>
    </location>
</feature>
<dbReference type="InterPro" id="IPR012336">
    <property type="entry name" value="Thioredoxin-like_fold"/>
</dbReference>
<dbReference type="GO" id="GO:0004791">
    <property type="term" value="F:thioredoxin-disulfide reductase (NADPH) activity"/>
    <property type="evidence" value="ECO:0007669"/>
    <property type="project" value="TreeGrafter"/>
</dbReference>
<dbReference type="EMBL" id="VJMH01006715">
    <property type="protein sequence ID" value="KAF0688576.1"/>
    <property type="molecule type" value="Genomic_DNA"/>
</dbReference>
<dbReference type="EMBL" id="CAADRA010006738">
    <property type="protein sequence ID" value="VFT96519.1"/>
    <property type="molecule type" value="Genomic_DNA"/>
</dbReference>
<proteinExistence type="predicted"/>
<accession>A0A485LDM2</accession>
<dbReference type="AlphaFoldDB" id="A0A485LDM2"/>
<protein>
    <submittedName>
        <fullName evidence="3">Aste57867_19821 protein</fullName>
    </submittedName>
</protein>
<reference evidence="2" key="2">
    <citation type="submission" date="2019-06" db="EMBL/GenBank/DDBJ databases">
        <title>Genomics analysis of Aphanomyces spp. identifies a new class of oomycete effector associated with host adaptation.</title>
        <authorList>
            <person name="Gaulin E."/>
        </authorList>
    </citation>
    <scope>NUCLEOTIDE SEQUENCE</scope>
    <source>
        <strain evidence="2">CBS 578.67</strain>
    </source>
</reference>
<dbReference type="GO" id="GO:0030178">
    <property type="term" value="P:negative regulation of Wnt signaling pathway"/>
    <property type="evidence" value="ECO:0007669"/>
    <property type="project" value="TreeGrafter"/>
</dbReference>
<dbReference type="OrthoDB" id="409136at2759"/>
<keyword evidence="4" id="KW-1185">Reference proteome</keyword>
<evidence type="ECO:0000259" key="1">
    <source>
        <dbReference type="PROSITE" id="PS51352"/>
    </source>
</evidence>
<name>A0A485LDM2_9STRA</name>
<evidence type="ECO:0000313" key="2">
    <source>
        <dbReference type="EMBL" id="KAF0688576.1"/>
    </source>
</evidence>
<dbReference type="InterPro" id="IPR013766">
    <property type="entry name" value="Thioredoxin_domain"/>
</dbReference>
<dbReference type="GO" id="GO:0005634">
    <property type="term" value="C:nucleus"/>
    <property type="evidence" value="ECO:0007669"/>
    <property type="project" value="TreeGrafter"/>
</dbReference>
<gene>
    <name evidence="3" type="primary">Aste57867_19821</name>
    <name evidence="2" type="ORF">As57867_019756</name>
    <name evidence="3" type="ORF">ASTE57867_19821</name>
</gene>
<dbReference type="GO" id="GO:0031397">
    <property type="term" value="P:negative regulation of protein ubiquitination"/>
    <property type="evidence" value="ECO:0007669"/>
    <property type="project" value="TreeGrafter"/>
</dbReference>
<organism evidence="3 4">
    <name type="scientific">Aphanomyces stellatus</name>
    <dbReference type="NCBI Taxonomy" id="120398"/>
    <lineage>
        <taxon>Eukaryota</taxon>
        <taxon>Sar</taxon>
        <taxon>Stramenopiles</taxon>
        <taxon>Oomycota</taxon>
        <taxon>Saprolegniomycetes</taxon>
        <taxon>Saprolegniales</taxon>
        <taxon>Verrucalvaceae</taxon>
        <taxon>Aphanomyces</taxon>
    </lineage>
</organism>
<dbReference type="Proteomes" id="UP000332933">
    <property type="component" value="Unassembled WGS sequence"/>
</dbReference>
<reference evidence="3 4" key="1">
    <citation type="submission" date="2019-03" db="EMBL/GenBank/DDBJ databases">
        <authorList>
            <person name="Gaulin E."/>
            <person name="Dumas B."/>
        </authorList>
    </citation>
    <scope>NUCLEOTIDE SEQUENCE [LARGE SCALE GENOMIC DNA]</scope>
    <source>
        <strain evidence="3">CBS 568.67</strain>
    </source>
</reference>
<dbReference type="Gene3D" id="3.40.30.10">
    <property type="entry name" value="Glutaredoxin"/>
    <property type="match status" value="1"/>
</dbReference>
<dbReference type="PROSITE" id="PS51352">
    <property type="entry name" value="THIOREDOXIN_2"/>
    <property type="match status" value="1"/>
</dbReference>
<dbReference type="PANTHER" id="PTHR46472:SF1">
    <property type="entry name" value="NUCLEOREDOXIN"/>
    <property type="match status" value="1"/>
</dbReference>
<dbReference type="PANTHER" id="PTHR46472">
    <property type="entry name" value="NUCLEOREDOXIN"/>
    <property type="match status" value="1"/>
</dbReference>
<dbReference type="SUPFAM" id="SSF52833">
    <property type="entry name" value="Thioredoxin-like"/>
    <property type="match status" value="1"/>
</dbReference>
<dbReference type="Pfam" id="PF13905">
    <property type="entry name" value="Thioredoxin_8"/>
    <property type="match status" value="1"/>
</dbReference>
<evidence type="ECO:0000313" key="3">
    <source>
        <dbReference type="EMBL" id="VFT96519.1"/>
    </source>
</evidence>